<evidence type="ECO:0000256" key="1">
    <source>
        <dbReference type="SAM" id="MobiDB-lite"/>
    </source>
</evidence>
<name>A0A0D2NZA0_HYPSF</name>
<sequence length="228" mass="24586">MFPTTAAQDDDHPMSTPLAVSTPPLTWHAPGPSTTSPTLLYVPRPMRGLLPVSPSFSALSSTPQTLFPILRIPTTTQLIAPDTPSTRIYTTDHLLSLRPAKPNETASDRAIEELLLTNADPIMLKSTPAVGQGRPRGNSLRTLRIQAANPDAMEDRAQPKASAAKFGRRRARGATLHQIQVPRPDAAAAAPRSAGLPYRGALPKFPTRQVDGSWRNARRAPASPSMRD</sequence>
<reference evidence="3" key="1">
    <citation type="submission" date="2014-04" db="EMBL/GenBank/DDBJ databases">
        <title>Evolutionary Origins and Diversification of the Mycorrhizal Mutualists.</title>
        <authorList>
            <consortium name="DOE Joint Genome Institute"/>
            <consortium name="Mycorrhizal Genomics Consortium"/>
            <person name="Kohler A."/>
            <person name="Kuo A."/>
            <person name="Nagy L.G."/>
            <person name="Floudas D."/>
            <person name="Copeland A."/>
            <person name="Barry K.W."/>
            <person name="Cichocki N."/>
            <person name="Veneault-Fourrey C."/>
            <person name="LaButti K."/>
            <person name="Lindquist E.A."/>
            <person name="Lipzen A."/>
            <person name="Lundell T."/>
            <person name="Morin E."/>
            <person name="Murat C."/>
            <person name="Riley R."/>
            <person name="Ohm R."/>
            <person name="Sun H."/>
            <person name="Tunlid A."/>
            <person name="Henrissat B."/>
            <person name="Grigoriev I.V."/>
            <person name="Hibbett D.S."/>
            <person name="Martin F."/>
        </authorList>
    </citation>
    <scope>NUCLEOTIDE SEQUENCE [LARGE SCALE GENOMIC DNA]</scope>
    <source>
        <strain evidence="3">FD-334 SS-4</strain>
    </source>
</reference>
<evidence type="ECO:0000313" key="3">
    <source>
        <dbReference type="Proteomes" id="UP000054270"/>
    </source>
</evidence>
<evidence type="ECO:0000313" key="2">
    <source>
        <dbReference type="EMBL" id="KJA13740.1"/>
    </source>
</evidence>
<feature type="region of interest" description="Disordered" evidence="1">
    <location>
        <begin position="149"/>
        <end position="228"/>
    </location>
</feature>
<organism evidence="2 3">
    <name type="scientific">Hypholoma sublateritium (strain FD-334 SS-4)</name>
    <dbReference type="NCBI Taxonomy" id="945553"/>
    <lineage>
        <taxon>Eukaryota</taxon>
        <taxon>Fungi</taxon>
        <taxon>Dikarya</taxon>
        <taxon>Basidiomycota</taxon>
        <taxon>Agaricomycotina</taxon>
        <taxon>Agaricomycetes</taxon>
        <taxon>Agaricomycetidae</taxon>
        <taxon>Agaricales</taxon>
        <taxon>Agaricineae</taxon>
        <taxon>Strophariaceae</taxon>
        <taxon>Hypholoma</taxon>
    </lineage>
</organism>
<protein>
    <submittedName>
        <fullName evidence="2">Uncharacterized protein</fullName>
    </submittedName>
</protein>
<feature type="region of interest" description="Disordered" evidence="1">
    <location>
        <begin position="1"/>
        <end position="34"/>
    </location>
</feature>
<keyword evidence="3" id="KW-1185">Reference proteome</keyword>
<dbReference type="Proteomes" id="UP000054270">
    <property type="component" value="Unassembled WGS sequence"/>
</dbReference>
<dbReference type="EMBL" id="KN817718">
    <property type="protein sequence ID" value="KJA13740.1"/>
    <property type="molecule type" value="Genomic_DNA"/>
</dbReference>
<accession>A0A0D2NZA0</accession>
<gene>
    <name evidence="2" type="ORF">HYPSUDRAFT_72889</name>
</gene>
<proteinExistence type="predicted"/>
<dbReference type="AlphaFoldDB" id="A0A0D2NZA0"/>